<organism evidence="2 3">
    <name type="scientific">Mesoplasma entomophilum</name>
    <dbReference type="NCBI Taxonomy" id="2149"/>
    <lineage>
        <taxon>Bacteria</taxon>
        <taxon>Bacillati</taxon>
        <taxon>Mycoplasmatota</taxon>
        <taxon>Mollicutes</taxon>
        <taxon>Entomoplasmatales</taxon>
        <taxon>Entomoplasmataceae</taxon>
        <taxon>Mesoplasma</taxon>
    </lineage>
</organism>
<dbReference type="Proteomes" id="UP000232226">
    <property type="component" value="Chromosome"/>
</dbReference>
<feature type="signal peptide" evidence="1">
    <location>
        <begin position="1"/>
        <end position="19"/>
    </location>
</feature>
<keyword evidence="1" id="KW-0732">Signal</keyword>
<dbReference type="Gene3D" id="3.40.190.10">
    <property type="entry name" value="Periplasmic binding protein-like II"/>
    <property type="match status" value="1"/>
</dbReference>
<dbReference type="AlphaFoldDB" id="A0A3S5XYE8"/>
<evidence type="ECO:0000313" key="3">
    <source>
        <dbReference type="Proteomes" id="UP000232226"/>
    </source>
</evidence>
<reference evidence="2 3" key="1">
    <citation type="submission" date="2017-10" db="EMBL/GenBank/DDBJ databases">
        <title>Complete Genome Sequence of Mesoplasma entomophilum.</title>
        <authorList>
            <person name="Knight T.F."/>
            <person name="Citino T."/>
            <person name="Rubinstein R."/>
            <person name="Neuschaefer Z."/>
        </authorList>
    </citation>
    <scope>NUCLEOTIDE SEQUENCE [LARGE SCALE GENOMIC DNA]</scope>
    <source>
        <strain evidence="2 3">TAC</strain>
    </source>
</reference>
<evidence type="ECO:0008006" key="4">
    <source>
        <dbReference type="Google" id="ProtNLM"/>
    </source>
</evidence>
<evidence type="ECO:0000313" key="2">
    <source>
        <dbReference type="EMBL" id="ATQ35185.1"/>
    </source>
</evidence>
<keyword evidence="3" id="KW-1185">Reference proteome</keyword>
<evidence type="ECO:0000256" key="1">
    <source>
        <dbReference type="SAM" id="SignalP"/>
    </source>
</evidence>
<sequence length="736" mass="82764">MKKLLLILSSLLIIGTTSMSVVSCGIKPEKDVVFAIIGGATQSSGDLEKVSAYQEMADDYNEIHRNEQDFVPVKVQWKNSNYLNNSIMVGDNLPDLYISYVDAASTYLGTKIGNQVRDMEVSMGEKGFQKFTEDLITPAFINEGKYQDKQIVLPFGKSFDISVINVNTWIQFVSHVEGYTEAAKNLQKKFNQFNKSKRNLELGGDTESSNNQIFSNKLVIKDSSFANYGITSADYNNLKIIIDTCLKTAGVSAQSESDFSESNGDVQKAIKDVFATTNNVLLITKFMNAIVQEGLIEVKIQNRDSVTFEGKTLSKEEMDVLNNENADNRLDYTQKTNFGFGIDSVDNKFFMDYASSNIDGKELIDVEDPNNDFWYNSTYKSNQTKIQFNTKSSSFLETAEYLDGMKEIAKSNNNTDAATFSEQWNGVFSVARYDSPVIKSWITSDFIKGTMFMGSASSANDPYFAQQQKRVGDKVKINGKDEIVTTYFSPNKKADLLTAPKTNKNNTNRHVFMSQGRGIAGFKSNGPNAAQKEKSVTGFLNYIMQPKPTARFALRTSYVPATKSGMEIYKNYVNGSYNNLTGIVPEGRENLVEAVKIIEKRPNDVITDDDINEYFYQVKNSKGKPDPKVTVSPVMTGFIKEYLEPKIESEIKQLNSSDDVTLLVSSKALPSTDLIRTALKNSIDPNNGVMDLKNWKDIKFSEILDKFTNRKQYYLVEKWILTNESEFFKDIKVTRK</sequence>
<dbReference type="KEGG" id="ment:CS528_00100"/>
<name>A0A3S5XYE8_9MOLU</name>
<dbReference type="PROSITE" id="PS51257">
    <property type="entry name" value="PROKAR_LIPOPROTEIN"/>
    <property type="match status" value="1"/>
</dbReference>
<protein>
    <recommendedName>
        <fullName evidence="4">Lipoprotein</fullName>
    </recommendedName>
</protein>
<accession>A0A3S5XYE8</accession>
<dbReference type="RefSeq" id="WP_099650884.1">
    <property type="nucleotide sequence ID" value="NZ_CP024411.1"/>
</dbReference>
<proteinExistence type="predicted"/>
<gene>
    <name evidence="2" type="ORF">CS528_00100</name>
</gene>
<dbReference type="EMBL" id="CP024411">
    <property type="protein sequence ID" value="ATQ35185.1"/>
    <property type="molecule type" value="Genomic_DNA"/>
</dbReference>
<feature type="chain" id="PRO_5018670805" description="Lipoprotein" evidence="1">
    <location>
        <begin position="20"/>
        <end position="736"/>
    </location>
</feature>